<dbReference type="Pfam" id="PF01965">
    <property type="entry name" value="DJ-1_PfpI"/>
    <property type="match status" value="1"/>
</dbReference>
<dbReference type="HOGENOM" id="CLU_000445_44_5_9"/>
<sequence length="186" mass="20760">MINHQTYTGILLYPGFSEYELSVLLSVLQQGGQQKMYIGLDHQVVKGEAGLSCVPYTTINEVDFEQIDSIVLPGVDDFEHLVNHRELSAFLNKINDQQKVIAAISSAPYLLSMSGVLSGVKYTTGLTVDQRMFLGTFDEADYVDEPVVTDQRFITARGAAFIQFAFAFGDLLGLNYQRDWYVSPEV</sequence>
<feature type="domain" description="DJ-1/PfpI" evidence="1">
    <location>
        <begin position="10"/>
        <end position="167"/>
    </location>
</feature>
<evidence type="ECO:0000259" key="1">
    <source>
        <dbReference type="Pfam" id="PF01965"/>
    </source>
</evidence>
<dbReference type="OrthoDB" id="9800516at2"/>
<name>A0A0B5ANS5_9BACL</name>
<gene>
    <name evidence="2" type="ORF">JMA_03570</name>
</gene>
<dbReference type="InterPro" id="IPR029062">
    <property type="entry name" value="Class_I_gatase-like"/>
</dbReference>
<dbReference type="BioCyc" id="JESP1508404:G14D9-9574-MONOMER"/>
<evidence type="ECO:0000313" key="3">
    <source>
        <dbReference type="Proteomes" id="UP000031449"/>
    </source>
</evidence>
<organism evidence="2 3">
    <name type="scientific">Jeotgalibacillus malaysiensis</name>
    <dbReference type="NCBI Taxonomy" id="1508404"/>
    <lineage>
        <taxon>Bacteria</taxon>
        <taxon>Bacillati</taxon>
        <taxon>Bacillota</taxon>
        <taxon>Bacilli</taxon>
        <taxon>Bacillales</taxon>
        <taxon>Caryophanaceae</taxon>
        <taxon>Jeotgalibacillus</taxon>
    </lineage>
</organism>
<dbReference type="EMBL" id="CP009416">
    <property type="protein sequence ID" value="AJD89674.1"/>
    <property type="molecule type" value="Genomic_DNA"/>
</dbReference>
<dbReference type="AlphaFoldDB" id="A0A0B5ANS5"/>
<dbReference type="SUPFAM" id="SSF52317">
    <property type="entry name" value="Class I glutamine amidotransferase-like"/>
    <property type="match status" value="1"/>
</dbReference>
<dbReference type="GO" id="GO:0005737">
    <property type="term" value="C:cytoplasm"/>
    <property type="evidence" value="ECO:0007669"/>
    <property type="project" value="TreeGrafter"/>
</dbReference>
<dbReference type="InterPro" id="IPR050325">
    <property type="entry name" value="Prot/Nucl_acid_deglycase"/>
</dbReference>
<protein>
    <recommendedName>
        <fullName evidence="1">DJ-1/PfpI domain-containing protein</fullName>
    </recommendedName>
</protein>
<dbReference type="KEGG" id="jeo:JMA_03570"/>
<evidence type="ECO:0000313" key="2">
    <source>
        <dbReference type="EMBL" id="AJD89674.1"/>
    </source>
</evidence>
<dbReference type="InterPro" id="IPR002818">
    <property type="entry name" value="DJ-1/PfpI"/>
</dbReference>
<dbReference type="PANTHER" id="PTHR48094">
    <property type="entry name" value="PROTEIN/NUCLEIC ACID DEGLYCASE DJ-1-RELATED"/>
    <property type="match status" value="1"/>
</dbReference>
<dbReference type="Gene3D" id="3.40.50.880">
    <property type="match status" value="1"/>
</dbReference>
<dbReference type="Proteomes" id="UP000031449">
    <property type="component" value="Chromosome"/>
</dbReference>
<proteinExistence type="predicted"/>
<keyword evidence="3" id="KW-1185">Reference proteome</keyword>
<reference evidence="2 3" key="1">
    <citation type="submission" date="2014-08" db="EMBL/GenBank/DDBJ databases">
        <title>Complete genome of a marine bacteria Jeotgalibacillus malaysiensis.</title>
        <authorList>
            <person name="Yaakop A.S."/>
            <person name="Chan K.-G."/>
            <person name="Goh K.M."/>
        </authorList>
    </citation>
    <scope>NUCLEOTIDE SEQUENCE [LARGE SCALE GENOMIC DNA]</scope>
    <source>
        <strain evidence="2 3">D5</strain>
    </source>
</reference>
<dbReference type="PANTHER" id="PTHR48094:SF12">
    <property type="entry name" value="PARKINSON DISEASE PROTEIN 7 HOMOLOG"/>
    <property type="match status" value="1"/>
</dbReference>
<accession>A0A0B5ANS5</accession>
<dbReference type="STRING" id="1508404.JMA_03570"/>